<dbReference type="CDD" id="cd18791">
    <property type="entry name" value="SF2_C_RHA"/>
    <property type="match status" value="1"/>
</dbReference>
<dbReference type="GO" id="GO:0005524">
    <property type="term" value="F:ATP binding"/>
    <property type="evidence" value="ECO:0007669"/>
    <property type="project" value="UniProtKB-KW"/>
</dbReference>
<feature type="compositionally biased region" description="Basic and acidic residues" evidence="7">
    <location>
        <begin position="23"/>
        <end position="32"/>
    </location>
</feature>
<comment type="catalytic activity">
    <reaction evidence="6">
        <text>ATP + H2O = ADP + phosphate + H(+)</text>
        <dbReference type="Rhea" id="RHEA:13065"/>
        <dbReference type="ChEBI" id="CHEBI:15377"/>
        <dbReference type="ChEBI" id="CHEBI:15378"/>
        <dbReference type="ChEBI" id="CHEBI:30616"/>
        <dbReference type="ChEBI" id="CHEBI:43474"/>
        <dbReference type="ChEBI" id="CHEBI:456216"/>
        <dbReference type="EC" id="3.6.4.13"/>
    </reaction>
</comment>
<dbReference type="SMART" id="SM00487">
    <property type="entry name" value="DEXDc"/>
    <property type="match status" value="1"/>
</dbReference>
<dbReference type="AlphaFoldDB" id="A0AAD3E5G7"/>
<dbReference type="PANTHER" id="PTHR18934">
    <property type="entry name" value="ATP-DEPENDENT RNA HELICASE"/>
    <property type="match status" value="1"/>
</dbReference>
<keyword evidence="3" id="KW-0378">Hydrolase</keyword>
<evidence type="ECO:0000256" key="5">
    <source>
        <dbReference type="ARBA" id="ARBA00022840"/>
    </source>
</evidence>
<dbReference type="InterPro" id="IPR011709">
    <property type="entry name" value="DEAD-box_helicase_OB_fold"/>
</dbReference>
<dbReference type="Pfam" id="PF21010">
    <property type="entry name" value="HA2_C"/>
    <property type="match status" value="1"/>
</dbReference>
<dbReference type="PROSITE" id="PS51192">
    <property type="entry name" value="HELICASE_ATP_BIND_1"/>
    <property type="match status" value="1"/>
</dbReference>
<dbReference type="Pfam" id="PF13401">
    <property type="entry name" value="AAA_22"/>
    <property type="match status" value="1"/>
</dbReference>
<evidence type="ECO:0000313" key="10">
    <source>
        <dbReference type="EMBL" id="GFR51841.1"/>
    </source>
</evidence>
<dbReference type="GO" id="GO:0003725">
    <property type="term" value="F:double-stranded RNA binding"/>
    <property type="evidence" value="ECO:0007669"/>
    <property type="project" value="TreeGrafter"/>
</dbReference>
<evidence type="ECO:0000313" key="11">
    <source>
        <dbReference type="Proteomes" id="UP001054857"/>
    </source>
</evidence>
<dbReference type="GO" id="GO:0003724">
    <property type="term" value="F:RNA helicase activity"/>
    <property type="evidence" value="ECO:0007669"/>
    <property type="project" value="UniProtKB-EC"/>
</dbReference>
<dbReference type="Pfam" id="PF07717">
    <property type="entry name" value="OB_NTP_bind"/>
    <property type="match status" value="1"/>
</dbReference>
<dbReference type="PROSITE" id="PS51194">
    <property type="entry name" value="HELICASE_CTER"/>
    <property type="match status" value="1"/>
</dbReference>
<proteinExistence type="predicted"/>
<feature type="region of interest" description="Disordered" evidence="7">
    <location>
        <begin position="1"/>
        <end position="32"/>
    </location>
</feature>
<dbReference type="GO" id="GO:0016887">
    <property type="term" value="F:ATP hydrolysis activity"/>
    <property type="evidence" value="ECO:0007669"/>
    <property type="project" value="InterPro"/>
</dbReference>
<dbReference type="SMART" id="SM00490">
    <property type="entry name" value="HELICc"/>
    <property type="match status" value="1"/>
</dbReference>
<feature type="domain" description="Helicase C-terminal" evidence="9">
    <location>
        <begin position="272"/>
        <end position="483"/>
    </location>
</feature>
<evidence type="ECO:0000256" key="6">
    <source>
        <dbReference type="ARBA" id="ARBA00047984"/>
    </source>
</evidence>
<dbReference type="GO" id="GO:0045943">
    <property type="term" value="P:positive regulation of transcription by RNA polymerase I"/>
    <property type="evidence" value="ECO:0007669"/>
    <property type="project" value="TreeGrafter"/>
</dbReference>
<gene>
    <name evidence="10" type="ORF">Agub_g14307</name>
</gene>
<sequence length="774" mass="82637">MVVPEQGQARKKRRSNGSADAHAAAEKRKQIDAERRQLPAWAARDRLLELLQQHRTLVLVGETGSGKTTQIPQFLLNARFGPTKSGSAATAATNGPAAAATEEGQAPQPASTSGRNHNGSGNVIAVTQPRRVAAMTVARRVAEEMGTPLGQQVGYAIRFEDITSPSTRIKYLTDGLLLREALLDPLLSRYRVVIIDEAHERTVHTDVLFGLLKGVQARRGDDFRLIVMSATLDAARFVDYFPGAVAALIRGRQFPVQVMYTARPEDNYLDAAINATLQVHADEGEGDILVFLTGQDEIDSAERLLKDRLAALPRFDGTAPGAGAGGGEGGTSGGAEEGAAAAVAAAGAAASRRELLVLPIYAALPPEQQMKVFEPAPPSFRKAILATNIAETSITIPGVRFVIDTGHVKSRDYNARLGLESLAVVPVSQAQARQRSGRAGREGPGKAYRLYTEADFGQLEATTPPEITRCNLSSVVLQLKAMGIDDVVNFDFMDPPPKTAVLRSLELLYALGALDPAGKLTPGIGARLARLPVDPMYGRVLLAAAEMGCGVEAVAVVAMVAAENVFHMPRQKEREWRAARLKFVSREGDHITLLHVFRGFREIPKENNKARTTWCSDNFINIRALRKAEDIYDQLVRCLGHPSPPGLGLPLSSCMGGLASATAAAGGLAGVGGGGGGTEDTTPLRRALTAGLFPHAARLQPDGSYRVIATGRQVFLHPSSVLLERKPDCLVFNELMHTTRTYAREALAIEARWLPELAPAFFAAKAGAAVGAAS</sequence>
<dbReference type="Gene3D" id="3.40.50.300">
    <property type="entry name" value="P-loop containing nucleotide triphosphate hydrolases"/>
    <property type="match status" value="2"/>
</dbReference>
<evidence type="ECO:0000256" key="3">
    <source>
        <dbReference type="ARBA" id="ARBA00022801"/>
    </source>
</evidence>
<evidence type="ECO:0000256" key="1">
    <source>
        <dbReference type="ARBA" id="ARBA00012552"/>
    </source>
</evidence>
<keyword evidence="2" id="KW-0547">Nucleotide-binding</keyword>
<dbReference type="Pfam" id="PF04408">
    <property type="entry name" value="WHD_HA2"/>
    <property type="match status" value="1"/>
</dbReference>
<keyword evidence="4" id="KW-0347">Helicase</keyword>
<dbReference type="Gene3D" id="1.20.120.1080">
    <property type="match status" value="1"/>
</dbReference>
<evidence type="ECO:0000256" key="4">
    <source>
        <dbReference type="ARBA" id="ARBA00022806"/>
    </source>
</evidence>
<name>A0AAD3E5G7_9CHLO</name>
<evidence type="ECO:0000256" key="2">
    <source>
        <dbReference type="ARBA" id="ARBA00022741"/>
    </source>
</evidence>
<evidence type="ECO:0000259" key="9">
    <source>
        <dbReference type="PROSITE" id="PS51194"/>
    </source>
</evidence>
<keyword evidence="11" id="KW-1185">Reference proteome</keyword>
<dbReference type="InterPro" id="IPR014001">
    <property type="entry name" value="Helicase_ATP-bd"/>
</dbReference>
<feature type="domain" description="Helicase ATP-binding" evidence="8">
    <location>
        <begin position="48"/>
        <end position="250"/>
    </location>
</feature>
<dbReference type="EMBL" id="BMAR01000055">
    <property type="protein sequence ID" value="GFR51841.1"/>
    <property type="molecule type" value="Genomic_DNA"/>
</dbReference>
<evidence type="ECO:0000259" key="8">
    <source>
        <dbReference type="PROSITE" id="PS51192"/>
    </source>
</evidence>
<protein>
    <recommendedName>
        <fullName evidence="1">RNA helicase</fullName>
        <ecNumber evidence="1">3.6.4.13</ecNumber>
    </recommendedName>
</protein>
<dbReference type="InterPro" id="IPR001650">
    <property type="entry name" value="Helicase_C-like"/>
</dbReference>
<dbReference type="PANTHER" id="PTHR18934:SF118">
    <property type="entry name" value="ATP-DEPENDENT RNA HELICASE DHX33"/>
    <property type="match status" value="1"/>
</dbReference>
<dbReference type="InterPro" id="IPR007502">
    <property type="entry name" value="Helicase-assoc_dom"/>
</dbReference>
<comment type="caution">
    <text evidence="10">The sequence shown here is derived from an EMBL/GenBank/DDBJ whole genome shotgun (WGS) entry which is preliminary data.</text>
</comment>
<feature type="compositionally biased region" description="Low complexity" evidence="7">
    <location>
        <begin position="84"/>
        <end position="104"/>
    </location>
</feature>
<feature type="region of interest" description="Disordered" evidence="7">
    <location>
        <begin position="84"/>
        <end position="122"/>
    </location>
</feature>
<dbReference type="InterPro" id="IPR049945">
    <property type="entry name" value="AAA_22"/>
</dbReference>
<dbReference type="Proteomes" id="UP001054857">
    <property type="component" value="Unassembled WGS sequence"/>
</dbReference>
<keyword evidence="5" id="KW-0067">ATP-binding</keyword>
<dbReference type="InterPro" id="IPR027417">
    <property type="entry name" value="P-loop_NTPase"/>
</dbReference>
<feature type="compositionally biased region" description="Polar residues" evidence="7">
    <location>
        <begin position="108"/>
        <end position="121"/>
    </location>
</feature>
<dbReference type="EC" id="3.6.4.13" evidence="1"/>
<dbReference type="SMART" id="SM00847">
    <property type="entry name" value="HA2"/>
    <property type="match status" value="1"/>
</dbReference>
<dbReference type="SUPFAM" id="SSF52540">
    <property type="entry name" value="P-loop containing nucleoside triphosphate hydrolases"/>
    <property type="match status" value="1"/>
</dbReference>
<evidence type="ECO:0000256" key="7">
    <source>
        <dbReference type="SAM" id="MobiDB-lite"/>
    </source>
</evidence>
<dbReference type="GO" id="GO:0005730">
    <property type="term" value="C:nucleolus"/>
    <property type="evidence" value="ECO:0007669"/>
    <property type="project" value="TreeGrafter"/>
</dbReference>
<reference evidence="10 11" key="1">
    <citation type="journal article" date="2021" name="Sci. Rep.">
        <title>Genome sequencing of the multicellular alga Astrephomene provides insights into convergent evolution of germ-soma differentiation.</title>
        <authorList>
            <person name="Yamashita S."/>
            <person name="Yamamoto K."/>
            <person name="Matsuzaki R."/>
            <person name="Suzuki S."/>
            <person name="Yamaguchi H."/>
            <person name="Hirooka S."/>
            <person name="Minakuchi Y."/>
            <person name="Miyagishima S."/>
            <person name="Kawachi M."/>
            <person name="Toyoda A."/>
            <person name="Nozaki H."/>
        </authorList>
    </citation>
    <scope>NUCLEOTIDE SEQUENCE [LARGE SCALE GENOMIC DNA]</scope>
    <source>
        <strain evidence="10 11">NIES-4017</strain>
    </source>
</reference>
<dbReference type="Pfam" id="PF00271">
    <property type="entry name" value="Helicase_C"/>
    <property type="match status" value="1"/>
</dbReference>
<accession>A0AAD3E5G7</accession>
<organism evidence="10 11">
    <name type="scientific">Astrephomene gubernaculifera</name>
    <dbReference type="NCBI Taxonomy" id="47775"/>
    <lineage>
        <taxon>Eukaryota</taxon>
        <taxon>Viridiplantae</taxon>
        <taxon>Chlorophyta</taxon>
        <taxon>core chlorophytes</taxon>
        <taxon>Chlorophyceae</taxon>
        <taxon>CS clade</taxon>
        <taxon>Chlamydomonadales</taxon>
        <taxon>Astrephomenaceae</taxon>
        <taxon>Astrephomene</taxon>
    </lineage>
</organism>
<dbReference type="InterPro" id="IPR048333">
    <property type="entry name" value="HA2_WH"/>
</dbReference>